<dbReference type="PANTHER" id="PTHR30055:SF234">
    <property type="entry name" value="HTH-TYPE TRANSCRIPTIONAL REGULATOR BETI"/>
    <property type="match status" value="1"/>
</dbReference>
<dbReference type="GO" id="GO:0000976">
    <property type="term" value="F:transcription cis-regulatory region binding"/>
    <property type="evidence" value="ECO:0007669"/>
    <property type="project" value="TreeGrafter"/>
</dbReference>
<evidence type="ECO:0000256" key="1">
    <source>
        <dbReference type="ARBA" id="ARBA00023015"/>
    </source>
</evidence>
<dbReference type="PROSITE" id="PS50977">
    <property type="entry name" value="HTH_TETR_2"/>
    <property type="match status" value="1"/>
</dbReference>
<name>A0A346XTI2_9ACTN</name>
<dbReference type="OrthoDB" id="8222629at2"/>
<keyword evidence="3" id="KW-0804">Transcription</keyword>
<gene>
    <name evidence="6" type="ORF">DVS28_a0828</name>
</gene>
<dbReference type="RefSeq" id="WP_114590325.1">
    <property type="nucleotide sequence ID" value="NZ_CP031165.1"/>
</dbReference>
<feature type="DNA-binding region" description="H-T-H motif" evidence="4">
    <location>
        <begin position="37"/>
        <end position="56"/>
    </location>
</feature>
<sequence>MTTAGRSAVARRRLRRTEEIITAAWALAERDGIASLSLRDLAAAVGMRAPSLYEYFDGKDAIHDAMFAEGWTALHRHMEGRTAPRKDPTAALIAGTEAFLDFCAASLPRYQLMFTRAVPGWEPGESAYAVSQSYYATFVADLAAVGVVDPADVDLFAAIGAGLAAQQAANDPGGDRYRRLVPAAIAMFVHHLQEGQDQ</sequence>
<feature type="domain" description="HTH tetR-type" evidence="5">
    <location>
        <begin position="14"/>
        <end position="74"/>
    </location>
</feature>
<dbReference type="InterPro" id="IPR009057">
    <property type="entry name" value="Homeodomain-like_sf"/>
</dbReference>
<accession>A0A346XTI2</accession>
<dbReference type="EMBL" id="CP031165">
    <property type="protein sequence ID" value="AXV05529.1"/>
    <property type="molecule type" value="Genomic_DNA"/>
</dbReference>
<protein>
    <submittedName>
        <fullName evidence="6">Transcriptional regulator, TetR family</fullName>
    </submittedName>
</protein>
<dbReference type="Pfam" id="PF00440">
    <property type="entry name" value="TetR_N"/>
    <property type="match status" value="1"/>
</dbReference>
<dbReference type="AlphaFoldDB" id="A0A346XTI2"/>
<dbReference type="InterPro" id="IPR050109">
    <property type="entry name" value="HTH-type_TetR-like_transc_reg"/>
</dbReference>
<evidence type="ECO:0000313" key="6">
    <source>
        <dbReference type="EMBL" id="AXV05529.1"/>
    </source>
</evidence>
<evidence type="ECO:0000256" key="2">
    <source>
        <dbReference type="ARBA" id="ARBA00023125"/>
    </source>
</evidence>
<evidence type="ECO:0000313" key="7">
    <source>
        <dbReference type="Proteomes" id="UP000264006"/>
    </source>
</evidence>
<dbReference type="PANTHER" id="PTHR30055">
    <property type="entry name" value="HTH-TYPE TRANSCRIPTIONAL REGULATOR RUTR"/>
    <property type="match status" value="1"/>
</dbReference>
<evidence type="ECO:0000256" key="4">
    <source>
        <dbReference type="PROSITE-ProRule" id="PRU00335"/>
    </source>
</evidence>
<evidence type="ECO:0000259" key="5">
    <source>
        <dbReference type="PROSITE" id="PS50977"/>
    </source>
</evidence>
<reference evidence="6 7" key="1">
    <citation type="submission" date="2018-09" db="EMBL/GenBank/DDBJ databases">
        <title>Complete genome sequence of Euzebya sp. DY32-46 isolated from seawater of Pacific Ocean.</title>
        <authorList>
            <person name="Xu L."/>
            <person name="Wu Y.-H."/>
            <person name="Xu X.-W."/>
        </authorList>
    </citation>
    <scope>NUCLEOTIDE SEQUENCE [LARGE SCALE GENOMIC DNA]</scope>
    <source>
        <strain evidence="6 7">DY32-46</strain>
    </source>
</reference>
<proteinExistence type="predicted"/>
<keyword evidence="2 4" id="KW-0238">DNA-binding</keyword>
<organism evidence="6 7">
    <name type="scientific">Euzebya pacifica</name>
    <dbReference type="NCBI Taxonomy" id="1608957"/>
    <lineage>
        <taxon>Bacteria</taxon>
        <taxon>Bacillati</taxon>
        <taxon>Actinomycetota</taxon>
        <taxon>Nitriliruptoria</taxon>
        <taxon>Euzebyales</taxon>
    </lineage>
</organism>
<keyword evidence="7" id="KW-1185">Reference proteome</keyword>
<evidence type="ECO:0000256" key="3">
    <source>
        <dbReference type="ARBA" id="ARBA00023163"/>
    </source>
</evidence>
<dbReference type="KEGG" id="euz:DVS28_a0828"/>
<dbReference type="Proteomes" id="UP000264006">
    <property type="component" value="Chromosome"/>
</dbReference>
<dbReference type="SUPFAM" id="SSF46689">
    <property type="entry name" value="Homeodomain-like"/>
    <property type="match status" value="1"/>
</dbReference>
<dbReference type="InterPro" id="IPR001647">
    <property type="entry name" value="HTH_TetR"/>
</dbReference>
<keyword evidence="1" id="KW-0805">Transcription regulation</keyword>
<dbReference type="GO" id="GO:0003700">
    <property type="term" value="F:DNA-binding transcription factor activity"/>
    <property type="evidence" value="ECO:0007669"/>
    <property type="project" value="TreeGrafter"/>
</dbReference>
<dbReference type="Gene3D" id="1.10.357.10">
    <property type="entry name" value="Tetracycline Repressor, domain 2"/>
    <property type="match status" value="1"/>
</dbReference>